<name>X0YG94_9ZZZZ</name>
<proteinExistence type="predicted"/>
<reference evidence="2" key="1">
    <citation type="journal article" date="2014" name="Front. Microbiol.">
        <title>High frequency of phylogenetically diverse reductive dehalogenase-homologous genes in deep subseafloor sedimentary metagenomes.</title>
        <authorList>
            <person name="Kawai M."/>
            <person name="Futagami T."/>
            <person name="Toyoda A."/>
            <person name="Takaki Y."/>
            <person name="Nishi S."/>
            <person name="Hori S."/>
            <person name="Arai W."/>
            <person name="Tsubouchi T."/>
            <person name="Morono Y."/>
            <person name="Uchiyama I."/>
            <person name="Ito T."/>
            <person name="Fujiyama A."/>
            <person name="Inagaki F."/>
            <person name="Takami H."/>
        </authorList>
    </citation>
    <scope>NUCLEOTIDE SEQUENCE</scope>
    <source>
        <strain evidence="2">Expedition CK06-06</strain>
    </source>
</reference>
<organism evidence="2">
    <name type="scientific">marine sediment metagenome</name>
    <dbReference type="NCBI Taxonomy" id="412755"/>
    <lineage>
        <taxon>unclassified sequences</taxon>
        <taxon>metagenomes</taxon>
        <taxon>ecological metagenomes</taxon>
    </lineage>
</organism>
<accession>X0YG94</accession>
<evidence type="ECO:0000313" key="2">
    <source>
        <dbReference type="EMBL" id="GAG47648.1"/>
    </source>
</evidence>
<dbReference type="AlphaFoldDB" id="X0YG94"/>
<feature type="transmembrane region" description="Helical" evidence="1">
    <location>
        <begin position="92"/>
        <end position="117"/>
    </location>
</feature>
<sequence length="127" mass="15760">MKAYIIYLNLLESFYIYYVYNLYKTRISFHHPLEIFFNENLNISEFFKHPINSGVYENKICTFGKLSSKLIILWLWLRFMISKNKMLRINKYLFILIFTLSFIMNINSFIYFIPIYIYEFFIFPRIY</sequence>
<feature type="transmembrane region" description="Helical" evidence="1">
    <location>
        <begin position="6"/>
        <end position="23"/>
    </location>
</feature>
<evidence type="ECO:0000256" key="1">
    <source>
        <dbReference type="SAM" id="Phobius"/>
    </source>
</evidence>
<keyword evidence="1" id="KW-0812">Transmembrane</keyword>
<comment type="caution">
    <text evidence="2">The sequence shown here is derived from an EMBL/GenBank/DDBJ whole genome shotgun (WGS) entry which is preliminary data.</text>
</comment>
<gene>
    <name evidence="2" type="ORF">S01H1_80431</name>
</gene>
<keyword evidence="1" id="KW-1133">Transmembrane helix</keyword>
<dbReference type="EMBL" id="BARS01054314">
    <property type="protein sequence ID" value="GAG47648.1"/>
    <property type="molecule type" value="Genomic_DNA"/>
</dbReference>
<keyword evidence="1" id="KW-0472">Membrane</keyword>
<protein>
    <submittedName>
        <fullName evidence="2">Uncharacterized protein</fullName>
    </submittedName>
</protein>